<organism evidence="1 2">
    <name type="scientific">Desulfatibacillum alkenivorans DSM 16219</name>
    <dbReference type="NCBI Taxonomy" id="1121393"/>
    <lineage>
        <taxon>Bacteria</taxon>
        <taxon>Pseudomonadati</taxon>
        <taxon>Thermodesulfobacteriota</taxon>
        <taxon>Desulfobacteria</taxon>
        <taxon>Desulfobacterales</taxon>
        <taxon>Desulfatibacillaceae</taxon>
        <taxon>Desulfatibacillum</taxon>
    </lineage>
</organism>
<keyword evidence="2" id="KW-1185">Reference proteome</keyword>
<dbReference type="Proteomes" id="UP000183994">
    <property type="component" value="Unassembled WGS sequence"/>
</dbReference>
<accession>A0A1M6P9W8</accession>
<evidence type="ECO:0000313" key="1">
    <source>
        <dbReference type="EMBL" id="SHK04755.1"/>
    </source>
</evidence>
<proteinExistence type="predicted"/>
<protein>
    <submittedName>
        <fullName evidence="1">Uncharacterized protein</fullName>
    </submittedName>
</protein>
<dbReference type="EMBL" id="FQZU01000017">
    <property type="protein sequence ID" value="SHK04755.1"/>
    <property type="molecule type" value="Genomic_DNA"/>
</dbReference>
<gene>
    <name evidence="1" type="ORF">SAMN02745216_02767</name>
</gene>
<dbReference type="STRING" id="1121393.SAMN02745216_02767"/>
<sequence length="353" mass="41215">MSHWMSRDELSMQNRLRRSHYEVLRDELDQYVLDYALTGSYKAFKAAGVPYPFVEKRELKPRARIPQEEYGEQKAFLILFVEDSVPSIHKKYIRFFDVNKTTKANLFKNKAIPLSSHFDRNLKYFESRKFFDLMEWLLPVDYALLIQREPASKTRDRFSLSHFHVRVDWPIADAAEDLARRLRYISKELYEKGESYAEDLQKKFFEYYSMPVMAGGRRTAAIVAAQFLRKLPCISTIYAGSSETRATIRISEKDISKCILMKLNAKEMERIAQENLLSLAAFKKNYLVAREGNSGVAIFQATYVHTSQACPPEDGKLRELKPDLHWLRVESQHLLPRPGVFKFAPLPYPIIYS</sequence>
<evidence type="ECO:0000313" key="2">
    <source>
        <dbReference type="Proteomes" id="UP000183994"/>
    </source>
</evidence>
<dbReference type="AlphaFoldDB" id="A0A1M6P9W8"/>
<name>A0A1M6P9W8_9BACT</name>
<reference evidence="2" key="1">
    <citation type="submission" date="2016-11" db="EMBL/GenBank/DDBJ databases">
        <authorList>
            <person name="Varghese N."/>
            <person name="Submissions S."/>
        </authorList>
    </citation>
    <scope>NUCLEOTIDE SEQUENCE [LARGE SCALE GENOMIC DNA]</scope>
    <source>
        <strain evidence="2">DSM 16219</strain>
    </source>
</reference>